<dbReference type="EMBL" id="AKFS01000293">
    <property type="protein sequence ID" value="EJF36449.1"/>
    <property type="molecule type" value="Genomic_DNA"/>
</dbReference>
<protein>
    <submittedName>
        <fullName evidence="1">Uncharacterized protein</fullName>
    </submittedName>
</protein>
<dbReference type="RefSeq" id="WP_005872415.1">
    <property type="nucleotide sequence ID" value="NZ_AKFS01000293.1"/>
</dbReference>
<accession>J0MQC4</accession>
<name>J0MQC4_9ACTO</name>
<keyword evidence="2" id="KW-1185">Reference proteome</keyword>
<organism evidence="1 2">
    <name type="scientific">Schaalia georgiae F0490</name>
    <dbReference type="NCBI Taxonomy" id="1125717"/>
    <lineage>
        <taxon>Bacteria</taxon>
        <taxon>Bacillati</taxon>
        <taxon>Actinomycetota</taxon>
        <taxon>Actinomycetes</taxon>
        <taxon>Actinomycetales</taxon>
        <taxon>Actinomycetaceae</taxon>
        <taxon>Schaalia</taxon>
    </lineage>
</organism>
<reference evidence="1 2" key="1">
    <citation type="submission" date="2012-05" db="EMBL/GenBank/DDBJ databases">
        <authorList>
            <person name="Harkins D.M."/>
            <person name="Madupu R."/>
            <person name="Durkin A.S."/>
            <person name="Torralba M."/>
            <person name="Methe B."/>
            <person name="Sutton G.G."/>
            <person name="Nelson K.E."/>
        </authorList>
    </citation>
    <scope>NUCLEOTIDE SEQUENCE [LARGE SCALE GENOMIC DNA]</scope>
    <source>
        <strain evidence="1 2">F0490</strain>
    </source>
</reference>
<gene>
    <name evidence="1" type="ORF">HMPREF1317_1591</name>
</gene>
<sequence>MGPTSLVVGLIPTCAMLLGPLVARGPLFDDAPLAFTVVLGVR</sequence>
<comment type="caution">
    <text evidence="1">The sequence shown here is derived from an EMBL/GenBank/DDBJ whole genome shotgun (WGS) entry which is preliminary data.</text>
</comment>
<evidence type="ECO:0000313" key="1">
    <source>
        <dbReference type="EMBL" id="EJF36449.1"/>
    </source>
</evidence>
<evidence type="ECO:0000313" key="2">
    <source>
        <dbReference type="Proteomes" id="UP000004578"/>
    </source>
</evidence>
<proteinExistence type="predicted"/>
<dbReference type="PATRIC" id="fig|1125717.3.peg.1795"/>
<dbReference type="AlphaFoldDB" id="J0MQC4"/>
<dbReference type="Proteomes" id="UP000004578">
    <property type="component" value="Unassembled WGS sequence"/>
</dbReference>